<comment type="caution">
    <text evidence="1">The sequence shown here is derived from an EMBL/GenBank/DDBJ whole genome shotgun (WGS) entry which is preliminary data.</text>
</comment>
<evidence type="ECO:0000313" key="2">
    <source>
        <dbReference type="Proteomes" id="UP001162483"/>
    </source>
</evidence>
<name>A0ABN9CHG0_9NEOB</name>
<gene>
    <name evidence="1" type="ORF">SPARVUS_LOCUS4920603</name>
</gene>
<sequence>MYTDHQGTDDQCALMISVAPAVPPVSVHQCLPVHINATYQCTSELPFSAA</sequence>
<organism evidence="1 2">
    <name type="scientific">Staurois parvus</name>
    <dbReference type="NCBI Taxonomy" id="386267"/>
    <lineage>
        <taxon>Eukaryota</taxon>
        <taxon>Metazoa</taxon>
        <taxon>Chordata</taxon>
        <taxon>Craniata</taxon>
        <taxon>Vertebrata</taxon>
        <taxon>Euteleostomi</taxon>
        <taxon>Amphibia</taxon>
        <taxon>Batrachia</taxon>
        <taxon>Anura</taxon>
        <taxon>Neobatrachia</taxon>
        <taxon>Ranoidea</taxon>
        <taxon>Ranidae</taxon>
        <taxon>Staurois</taxon>
    </lineage>
</organism>
<proteinExistence type="predicted"/>
<dbReference type="EMBL" id="CATNWA010009775">
    <property type="protein sequence ID" value="CAI9558631.1"/>
    <property type="molecule type" value="Genomic_DNA"/>
</dbReference>
<protein>
    <submittedName>
        <fullName evidence="1">Uncharacterized protein</fullName>
    </submittedName>
</protein>
<accession>A0ABN9CHG0</accession>
<evidence type="ECO:0000313" key="1">
    <source>
        <dbReference type="EMBL" id="CAI9558631.1"/>
    </source>
</evidence>
<dbReference type="Proteomes" id="UP001162483">
    <property type="component" value="Unassembled WGS sequence"/>
</dbReference>
<keyword evidence="2" id="KW-1185">Reference proteome</keyword>
<reference evidence="1" key="1">
    <citation type="submission" date="2023-05" db="EMBL/GenBank/DDBJ databases">
        <authorList>
            <person name="Stuckert A."/>
        </authorList>
    </citation>
    <scope>NUCLEOTIDE SEQUENCE</scope>
</reference>